<sequence length="384" mass="41351">MGSALETLCGQAYGAGQLDMLGVYLQRSWVILLATSLLLSLLYVFAGPFLLLIGQEASLSAAAGVFTIWMLPQLFAFAFNFPMVKFLQAQSKMAAIAAIAAAALVLHVALSWVLTVEVGMGVAGLAVALNVSWWFIDVAQFAYVVSGRCGRAWSGFTWKAFTNLWGFVKLSLASAVMICLEVWYFMVLILFAGYLKDAEVAVDALSICVRISNELGAAHPRTAKLALVVAVISSFMVGIALALLLILTRDHYPALFSNDLAVQRVVTKMTPLLALCIVLNNVQPVLSGVAVGAGWQAVVAYVNIASYYLFGIPLGLILGYKSDMGITGIWLGMMAGTAVQTLVLYWIIYKTNWNEEASNAGDQIRKWGGGNSHNETTNDVVIVN</sequence>
<feature type="transmembrane region" description="Helical" evidence="6">
    <location>
        <begin position="298"/>
        <end position="320"/>
    </location>
</feature>
<comment type="subcellular location">
    <subcellularLocation>
        <location evidence="1">Membrane</location>
        <topology evidence="1">Multi-pass membrane protein</topology>
    </subcellularLocation>
</comment>
<keyword evidence="8" id="KW-1185">Reference proteome</keyword>
<dbReference type="GO" id="GO:0015297">
    <property type="term" value="F:antiporter activity"/>
    <property type="evidence" value="ECO:0007669"/>
    <property type="project" value="InterPro"/>
</dbReference>
<feature type="transmembrane region" description="Helical" evidence="6">
    <location>
        <begin position="120"/>
        <end position="145"/>
    </location>
</feature>
<dbReference type="InterPro" id="IPR045069">
    <property type="entry name" value="MATE_euk"/>
</dbReference>
<feature type="transmembrane region" description="Helical" evidence="6">
    <location>
        <begin position="29"/>
        <end position="53"/>
    </location>
</feature>
<evidence type="ECO:0000256" key="6">
    <source>
        <dbReference type="SAM" id="Phobius"/>
    </source>
</evidence>
<reference evidence="7" key="1">
    <citation type="submission" date="2022-08" db="EMBL/GenBank/DDBJ databases">
        <authorList>
            <person name="Gutierrez-Valencia J."/>
        </authorList>
    </citation>
    <scope>NUCLEOTIDE SEQUENCE</scope>
</reference>
<dbReference type="GO" id="GO:0016020">
    <property type="term" value="C:membrane"/>
    <property type="evidence" value="ECO:0007669"/>
    <property type="project" value="UniProtKB-SubCell"/>
</dbReference>
<dbReference type="Proteomes" id="UP001154282">
    <property type="component" value="Unassembled WGS sequence"/>
</dbReference>
<evidence type="ECO:0000256" key="3">
    <source>
        <dbReference type="ARBA" id="ARBA00022692"/>
    </source>
</evidence>
<proteinExistence type="inferred from homology"/>
<dbReference type="InterPro" id="IPR002528">
    <property type="entry name" value="MATE_fam"/>
</dbReference>
<dbReference type="Pfam" id="PF01554">
    <property type="entry name" value="MatE"/>
    <property type="match status" value="2"/>
</dbReference>
<evidence type="ECO:0000256" key="5">
    <source>
        <dbReference type="ARBA" id="ARBA00023136"/>
    </source>
</evidence>
<feature type="transmembrane region" description="Helical" evidence="6">
    <location>
        <begin position="93"/>
        <end position="114"/>
    </location>
</feature>
<protein>
    <submittedName>
        <fullName evidence="7">Uncharacterized protein</fullName>
    </submittedName>
</protein>
<dbReference type="AlphaFoldDB" id="A0AAV0NYZ9"/>
<dbReference type="GO" id="GO:1990961">
    <property type="term" value="P:xenobiotic detoxification by transmembrane export across the plasma membrane"/>
    <property type="evidence" value="ECO:0007669"/>
    <property type="project" value="InterPro"/>
</dbReference>
<gene>
    <name evidence="7" type="ORF">LITE_LOCUS35805</name>
</gene>
<accession>A0AAV0NYZ9</accession>
<evidence type="ECO:0000313" key="7">
    <source>
        <dbReference type="EMBL" id="CAI0463549.1"/>
    </source>
</evidence>
<comment type="similarity">
    <text evidence="2">Belongs to the multi antimicrobial extrusion (MATE) (TC 2.A.66.1) family.</text>
</comment>
<keyword evidence="4 6" id="KW-1133">Transmembrane helix</keyword>
<evidence type="ECO:0000313" key="8">
    <source>
        <dbReference type="Proteomes" id="UP001154282"/>
    </source>
</evidence>
<dbReference type="PANTHER" id="PTHR11206">
    <property type="entry name" value="MULTIDRUG RESISTANCE PROTEIN"/>
    <property type="match status" value="1"/>
</dbReference>
<comment type="caution">
    <text evidence="7">The sequence shown here is derived from an EMBL/GenBank/DDBJ whole genome shotgun (WGS) entry which is preliminary data.</text>
</comment>
<feature type="transmembrane region" description="Helical" evidence="6">
    <location>
        <begin position="225"/>
        <end position="248"/>
    </location>
</feature>
<keyword evidence="3 6" id="KW-0812">Transmembrane</keyword>
<feature type="transmembrane region" description="Helical" evidence="6">
    <location>
        <begin position="327"/>
        <end position="348"/>
    </location>
</feature>
<name>A0AAV0NYZ9_9ROSI</name>
<dbReference type="GO" id="GO:0042910">
    <property type="term" value="F:xenobiotic transmembrane transporter activity"/>
    <property type="evidence" value="ECO:0007669"/>
    <property type="project" value="InterPro"/>
</dbReference>
<feature type="transmembrane region" description="Helical" evidence="6">
    <location>
        <begin position="166"/>
        <end position="195"/>
    </location>
</feature>
<dbReference type="EMBL" id="CAMGYJ010000008">
    <property type="protein sequence ID" value="CAI0463549.1"/>
    <property type="molecule type" value="Genomic_DNA"/>
</dbReference>
<evidence type="ECO:0000256" key="4">
    <source>
        <dbReference type="ARBA" id="ARBA00022989"/>
    </source>
</evidence>
<dbReference type="CDD" id="cd13132">
    <property type="entry name" value="MATE_eukaryotic"/>
    <property type="match status" value="1"/>
</dbReference>
<feature type="transmembrane region" description="Helical" evidence="6">
    <location>
        <begin position="59"/>
        <end position="81"/>
    </location>
</feature>
<keyword evidence="5 6" id="KW-0472">Membrane</keyword>
<evidence type="ECO:0000256" key="2">
    <source>
        <dbReference type="ARBA" id="ARBA00010199"/>
    </source>
</evidence>
<organism evidence="7 8">
    <name type="scientific">Linum tenue</name>
    <dbReference type="NCBI Taxonomy" id="586396"/>
    <lineage>
        <taxon>Eukaryota</taxon>
        <taxon>Viridiplantae</taxon>
        <taxon>Streptophyta</taxon>
        <taxon>Embryophyta</taxon>
        <taxon>Tracheophyta</taxon>
        <taxon>Spermatophyta</taxon>
        <taxon>Magnoliopsida</taxon>
        <taxon>eudicotyledons</taxon>
        <taxon>Gunneridae</taxon>
        <taxon>Pentapetalae</taxon>
        <taxon>rosids</taxon>
        <taxon>fabids</taxon>
        <taxon>Malpighiales</taxon>
        <taxon>Linaceae</taxon>
        <taxon>Linum</taxon>
    </lineage>
</organism>
<feature type="transmembrane region" description="Helical" evidence="6">
    <location>
        <begin position="269"/>
        <end position="292"/>
    </location>
</feature>
<evidence type="ECO:0000256" key="1">
    <source>
        <dbReference type="ARBA" id="ARBA00004141"/>
    </source>
</evidence>